<reference evidence="5" key="1">
    <citation type="journal article" date="1986" name="Mol. Gen. Genet.">
        <title>The gene for Escherichia coli diadenosine tetraphosphatase is located immediately clockwise to folA and forms an operon with ksgA.</title>
        <authorList>
            <person name="Blanchin-Roland S."/>
            <person name="Blanquet S."/>
            <person name="Schmitter J.M."/>
            <person name="Fayat G."/>
        </authorList>
    </citation>
    <scope>NUCLEOTIDE SEQUENCE</scope>
</reference>
<dbReference type="PANTHER" id="PTHR14289:SF16">
    <property type="entry name" value="POLYMERASE DELTA-INTERACTING PROTEIN 2"/>
    <property type="match status" value="1"/>
</dbReference>
<reference evidence="5" key="2">
    <citation type="journal article" date="1989" name="J. Bacteriol.">
        <title>Overlap between pdxA and ksgA in the complex pdxA-ksgA-apaG-apaH operon of Escherichia coli K-12.</title>
        <authorList>
            <person name="Roa B.B."/>
            <person name="Connolly D.M."/>
            <person name="Winkler M.E."/>
        </authorList>
    </citation>
    <scope>NUCLEOTIDE SEQUENCE</scope>
</reference>
<accession>A0A8B6X5L3</accession>
<keyword evidence="4" id="KW-1185">Reference proteome</keyword>
<dbReference type="Proteomes" id="UP000675920">
    <property type="component" value="Unplaced"/>
</dbReference>
<dbReference type="PANTHER" id="PTHR14289">
    <property type="entry name" value="F-BOX ONLY PROTEIN 3"/>
    <property type="match status" value="1"/>
</dbReference>
<dbReference type="Pfam" id="PF04379">
    <property type="entry name" value="DUF525"/>
    <property type="match status" value="1"/>
</dbReference>
<evidence type="ECO:0000313" key="5">
    <source>
        <dbReference type="RefSeq" id="WP_028312355.1"/>
    </source>
</evidence>
<dbReference type="AlphaFoldDB" id="A0A8B6X5L3"/>
<name>A0A8B6X5L3_9BURK</name>
<dbReference type="PROSITE" id="PS51087">
    <property type="entry name" value="APAG"/>
    <property type="match status" value="1"/>
</dbReference>
<dbReference type="RefSeq" id="WP_028312355.1">
    <property type="nucleotide sequence ID" value="NZ_AXWS01000018.1"/>
</dbReference>
<dbReference type="InterPro" id="IPR007474">
    <property type="entry name" value="ApaG_domain"/>
</dbReference>
<dbReference type="Gene3D" id="2.60.40.1470">
    <property type="entry name" value="ApaG domain"/>
    <property type="match status" value="1"/>
</dbReference>
<organism evidence="4 5">
    <name type="scientific">Derxia gummosa DSM 723</name>
    <dbReference type="NCBI Taxonomy" id="1121388"/>
    <lineage>
        <taxon>Bacteria</taxon>
        <taxon>Pseudomonadati</taxon>
        <taxon>Pseudomonadota</taxon>
        <taxon>Betaproteobacteria</taxon>
        <taxon>Burkholderiales</taxon>
        <taxon>Alcaligenaceae</taxon>
        <taxon>Derxia</taxon>
    </lineage>
</organism>
<dbReference type="SUPFAM" id="SSF110069">
    <property type="entry name" value="ApaG-like"/>
    <property type="match status" value="1"/>
</dbReference>
<protein>
    <recommendedName>
        <fullName evidence="1 2">Protein ApaG</fullName>
    </recommendedName>
</protein>
<dbReference type="GO" id="GO:0070987">
    <property type="term" value="P:error-free translesion synthesis"/>
    <property type="evidence" value="ECO:0007669"/>
    <property type="project" value="TreeGrafter"/>
</dbReference>
<dbReference type="OrthoDB" id="9795226at2"/>
<reference evidence="5" key="3">
    <citation type="submission" date="2025-08" db="UniProtKB">
        <authorList>
            <consortium name="RefSeq"/>
        </authorList>
    </citation>
    <scope>IDENTIFICATION</scope>
</reference>
<evidence type="ECO:0000256" key="2">
    <source>
        <dbReference type="HAMAP-Rule" id="MF_00791"/>
    </source>
</evidence>
<evidence type="ECO:0000259" key="3">
    <source>
        <dbReference type="PROSITE" id="PS51087"/>
    </source>
</evidence>
<dbReference type="InterPro" id="IPR023065">
    <property type="entry name" value="Uncharacterised_ApaG"/>
</dbReference>
<sequence>MDKPRYEVDITVVTRYLPEQSGAERGQHAWTYTVRMRNAGSVPAQLISRHWVITDANGDVEEVRGLGVVGQQPLLAPGETFEYTSGTAISTPTGSMHGEYYFTAEDGTQFSAPIPMFTLAAPHALH</sequence>
<dbReference type="NCBIfam" id="NF003967">
    <property type="entry name" value="PRK05461.1"/>
    <property type="match status" value="1"/>
</dbReference>
<feature type="domain" description="ApaG" evidence="3">
    <location>
        <begin position="2"/>
        <end position="126"/>
    </location>
</feature>
<gene>
    <name evidence="2 5" type="primary">apaG</name>
</gene>
<evidence type="ECO:0000256" key="1">
    <source>
        <dbReference type="ARBA" id="ARBA00017693"/>
    </source>
</evidence>
<evidence type="ECO:0000313" key="4">
    <source>
        <dbReference type="Proteomes" id="UP000675920"/>
    </source>
</evidence>
<dbReference type="InterPro" id="IPR036767">
    <property type="entry name" value="ApaG_sf"/>
</dbReference>
<dbReference type="HAMAP" id="MF_00791">
    <property type="entry name" value="ApaG"/>
    <property type="match status" value="1"/>
</dbReference>
<proteinExistence type="inferred from homology"/>